<dbReference type="Proteomes" id="UP000272015">
    <property type="component" value="Unassembled WGS sequence"/>
</dbReference>
<organism evidence="2 3">
    <name type="scientific">Cryobacterium melibiosiphilum</name>
    <dbReference type="NCBI Taxonomy" id="995039"/>
    <lineage>
        <taxon>Bacteria</taxon>
        <taxon>Bacillati</taxon>
        <taxon>Actinomycetota</taxon>
        <taxon>Actinomycetes</taxon>
        <taxon>Micrococcales</taxon>
        <taxon>Microbacteriaceae</taxon>
        <taxon>Cryobacterium</taxon>
    </lineage>
</organism>
<evidence type="ECO:0000313" key="3">
    <source>
        <dbReference type="Proteomes" id="UP000272015"/>
    </source>
</evidence>
<reference evidence="2 3" key="1">
    <citation type="submission" date="2018-09" db="EMBL/GenBank/DDBJ databases">
        <title>Novel species of Cryobacterium.</title>
        <authorList>
            <person name="Liu Q."/>
            <person name="Xin Y.-H."/>
        </authorList>
    </citation>
    <scope>NUCLEOTIDE SEQUENCE [LARGE SCALE GENOMIC DNA]</scope>
    <source>
        <strain evidence="2 3">Hh39</strain>
    </source>
</reference>
<keyword evidence="3" id="KW-1185">Reference proteome</keyword>
<sequence>MITREAAQISITCAHHGRSQRGPAGADEGIDEDLGAADAACIRGDARAGGAVPVTPDAGPATARGR</sequence>
<evidence type="ECO:0000313" key="2">
    <source>
        <dbReference type="EMBL" id="RJT88385.1"/>
    </source>
</evidence>
<gene>
    <name evidence="2" type="ORF">D6T64_10980</name>
</gene>
<dbReference type="AlphaFoldDB" id="A0A3A5MH08"/>
<protein>
    <submittedName>
        <fullName evidence="2">Uncharacterized protein</fullName>
    </submittedName>
</protein>
<accession>A0A3A5MH08</accession>
<proteinExistence type="predicted"/>
<name>A0A3A5MH08_9MICO</name>
<dbReference type="EMBL" id="QZVS01000083">
    <property type="protein sequence ID" value="RJT88385.1"/>
    <property type="molecule type" value="Genomic_DNA"/>
</dbReference>
<feature type="region of interest" description="Disordered" evidence="1">
    <location>
        <begin position="1"/>
        <end position="31"/>
    </location>
</feature>
<evidence type="ECO:0000256" key="1">
    <source>
        <dbReference type="SAM" id="MobiDB-lite"/>
    </source>
</evidence>
<comment type="caution">
    <text evidence="2">The sequence shown here is derived from an EMBL/GenBank/DDBJ whole genome shotgun (WGS) entry which is preliminary data.</text>
</comment>